<dbReference type="PROSITE" id="PS51273">
    <property type="entry name" value="GATASE_TYPE_1"/>
    <property type="match status" value="1"/>
</dbReference>
<keyword evidence="2 10" id="KW-0378">Hydrolase</keyword>
<dbReference type="Proteomes" id="UP000616595">
    <property type="component" value="Unassembled WGS sequence"/>
</dbReference>
<dbReference type="NCBIfam" id="TIGR03800">
    <property type="entry name" value="PLP_synth_Pdx2"/>
    <property type="match status" value="1"/>
</dbReference>
<dbReference type="SUPFAM" id="SSF52317">
    <property type="entry name" value="Class I glutamine amidotransferase-like"/>
    <property type="match status" value="1"/>
</dbReference>
<dbReference type="EC" id="3.5.1.2" evidence="10"/>
<dbReference type="GO" id="GO:0006543">
    <property type="term" value="P:L-glutamine catabolic process"/>
    <property type="evidence" value="ECO:0007669"/>
    <property type="project" value="UniProtKB-UniRule"/>
</dbReference>
<feature type="active site" description="Charge relay system" evidence="10 11">
    <location>
        <position position="174"/>
    </location>
</feature>
<keyword evidence="4 10" id="KW-0315">Glutamine amidotransferase</keyword>
<dbReference type="PANTHER" id="PTHR31559">
    <property type="entry name" value="PYRIDOXAL 5'-PHOSPHATE SYNTHASE SUBUNIT SNO"/>
    <property type="match status" value="1"/>
</dbReference>
<feature type="active site" description="Charge relay system" evidence="10 11">
    <location>
        <position position="172"/>
    </location>
</feature>
<evidence type="ECO:0000256" key="2">
    <source>
        <dbReference type="ARBA" id="ARBA00022801"/>
    </source>
</evidence>
<dbReference type="RefSeq" id="WP_148566278.1">
    <property type="nucleotide sequence ID" value="NZ_RXYA01000003.1"/>
</dbReference>
<reference evidence="13" key="2">
    <citation type="submission" date="2020-10" db="EMBL/GenBank/DDBJ databases">
        <title>Comparative genomics of the Acetobacterium genus.</title>
        <authorList>
            <person name="Marshall C."/>
            <person name="May H."/>
            <person name="Norman S."/>
        </authorList>
    </citation>
    <scope>NUCLEOTIDE SEQUENCE</scope>
    <source>
        <strain evidence="13">DER-2019</strain>
    </source>
</reference>
<evidence type="ECO:0000256" key="4">
    <source>
        <dbReference type="ARBA" id="ARBA00022962"/>
    </source>
</evidence>
<dbReference type="EMBL" id="WJBD01000006">
    <property type="protein sequence ID" value="MBC3888062.1"/>
    <property type="molecule type" value="Genomic_DNA"/>
</dbReference>
<evidence type="ECO:0000256" key="8">
    <source>
        <dbReference type="ARBA" id="ARBA00054599"/>
    </source>
</evidence>
<dbReference type="InterPro" id="IPR029062">
    <property type="entry name" value="Class_I_gatase-like"/>
</dbReference>
<evidence type="ECO:0000313" key="14">
    <source>
        <dbReference type="Proteomes" id="UP000616595"/>
    </source>
</evidence>
<organism evidence="13 14">
    <name type="scientific">Acetobacterium paludosum</name>
    <dbReference type="NCBI Taxonomy" id="52693"/>
    <lineage>
        <taxon>Bacteria</taxon>
        <taxon>Bacillati</taxon>
        <taxon>Bacillota</taxon>
        <taxon>Clostridia</taxon>
        <taxon>Eubacteriales</taxon>
        <taxon>Eubacteriaceae</taxon>
        <taxon>Acetobacterium</taxon>
    </lineage>
</organism>
<dbReference type="OrthoDB" id="9810320at2"/>
<keyword evidence="3 10" id="KW-0663">Pyridoxal phosphate</keyword>
<dbReference type="GO" id="GO:0004359">
    <property type="term" value="F:glutaminase activity"/>
    <property type="evidence" value="ECO:0007669"/>
    <property type="project" value="UniProtKB-UniRule"/>
</dbReference>
<comment type="catalytic activity">
    <reaction evidence="7 10">
        <text>L-glutamine + H2O = L-glutamate + NH4(+)</text>
        <dbReference type="Rhea" id="RHEA:15889"/>
        <dbReference type="ChEBI" id="CHEBI:15377"/>
        <dbReference type="ChEBI" id="CHEBI:28938"/>
        <dbReference type="ChEBI" id="CHEBI:29985"/>
        <dbReference type="ChEBI" id="CHEBI:58359"/>
        <dbReference type="EC" id="3.5.1.2"/>
    </reaction>
</comment>
<evidence type="ECO:0000256" key="3">
    <source>
        <dbReference type="ARBA" id="ARBA00022898"/>
    </source>
</evidence>
<evidence type="ECO:0000313" key="13">
    <source>
        <dbReference type="EMBL" id="MBC3888062.1"/>
    </source>
</evidence>
<comment type="caution">
    <text evidence="13">The sequence shown here is derived from an EMBL/GenBank/DDBJ whole genome shotgun (WGS) entry which is preliminary data.</text>
</comment>
<evidence type="ECO:0000256" key="9">
    <source>
        <dbReference type="ARBA" id="ARBA00064749"/>
    </source>
</evidence>
<gene>
    <name evidence="10 13" type="primary">pdxT</name>
    <name evidence="13" type="ORF">GH810_07045</name>
</gene>
<feature type="active site" description="Nucleophile" evidence="10 11">
    <location>
        <position position="82"/>
    </location>
</feature>
<dbReference type="PROSITE" id="PS01236">
    <property type="entry name" value="PDXT_SNO_1"/>
    <property type="match status" value="1"/>
</dbReference>
<dbReference type="HAMAP" id="MF_01615">
    <property type="entry name" value="PdxT"/>
    <property type="match status" value="1"/>
</dbReference>
<evidence type="ECO:0000256" key="5">
    <source>
        <dbReference type="ARBA" id="ARBA00023239"/>
    </source>
</evidence>
<keyword evidence="5 10" id="KW-0456">Lyase</keyword>
<comment type="subunit">
    <text evidence="9 10">In the presence of PdxS, forms a dodecamer of heterodimers. Only shows activity in the heterodimer.</text>
</comment>
<dbReference type="GO" id="GO:0005829">
    <property type="term" value="C:cytosol"/>
    <property type="evidence" value="ECO:0007669"/>
    <property type="project" value="TreeGrafter"/>
</dbReference>
<proteinExistence type="inferred from homology"/>
<dbReference type="InterPro" id="IPR002161">
    <property type="entry name" value="PdxT/SNO"/>
</dbReference>
<reference evidence="13" key="1">
    <citation type="submission" date="2019-10" db="EMBL/GenBank/DDBJ databases">
        <authorList>
            <person name="Ross D.E."/>
            <person name="Gulliver D."/>
        </authorList>
    </citation>
    <scope>NUCLEOTIDE SEQUENCE</scope>
    <source>
        <strain evidence="13">DER-2019</strain>
    </source>
</reference>
<dbReference type="GO" id="GO:0036381">
    <property type="term" value="F:pyridoxal 5'-phosphate synthase (glutamine hydrolysing) activity"/>
    <property type="evidence" value="ECO:0007669"/>
    <property type="project" value="UniProtKB-UniRule"/>
</dbReference>
<name>A0A923HUQ9_9FIRM</name>
<keyword evidence="14" id="KW-1185">Reference proteome</keyword>
<accession>A0A923HUQ9</accession>
<dbReference type="PROSITE" id="PS51130">
    <property type="entry name" value="PDXT_SNO_2"/>
    <property type="match status" value="1"/>
</dbReference>
<dbReference type="CDD" id="cd01749">
    <property type="entry name" value="GATase1_PB"/>
    <property type="match status" value="1"/>
</dbReference>
<evidence type="ECO:0000256" key="7">
    <source>
        <dbReference type="ARBA" id="ARBA00049534"/>
    </source>
</evidence>
<dbReference type="PIRSF" id="PIRSF005639">
    <property type="entry name" value="Glut_amidoT_SNO"/>
    <property type="match status" value="1"/>
</dbReference>
<dbReference type="FunFam" id="3.40.50.880:FF:000010">
    <property type="entry name" value="uncharacterized protein LOC100176842 isoform X2"/>
    <property type="match status" value="1"/>
</dbReference>
<feature type="binding site" evidence="10 12">
    <location>
        <begin position="136"/>
        <end position="137"/>
    </location>
    <ligand>
        <name>L-glutamine</name>
        <dbReference type="ChEBI" id="CHEBI:58359"/>
    </ligand>
</feature>
<dbReference type="PANTHER" id="PTHR31559:SF0">
    <property type="entry name" value="PYRIDOXAL 5'-PHOSPHATE SYNTHASE SUBUNIT SNO1-RELATED"/>
    <property type="match status" value="1"/>
</dbReference>
<comment type="function">
    <text evidence="8 10">Catalyzes the hydrolysis of glutamine to glutamate and ammonia as part of the biosynthesis of pyridoxal 5'-phosphate. The resulting ammonia molecule is channeled to the active site of PdxS.</text>
</comment>
<evidence type="ECO:0000256" key="10">
    <source>
        <dbReference type="HAMAP-Rule" id="MF_01615"/>
    </source>
</evidence>
<feature type="binding site" evidence="10 12">
    <location>
        <begin position="50"/>
        <end position="52"/>
    </location>
    <ligand>
        <name>L-glutamine</name>
        <dbReference type="ChEBI" id="CHEBI:58359"/>
    </ligand>
</feature>
<evidence type="ECO:0000256" key="1">
    <source>
        <dbReference type="ARBA" id="ARBA00008345"/>
    </source>
</evidence>
<dbReference type="AlphaFoldDB" id="A0A923HUQ9"/>
<protein>
    <recommendedName>
        <fullName evidence="10">Pyridoxal 5'-phosphate synthase subunit PdxT</fullName>
        <ecNumber evidence="10">4.3.3.6</ecNumber>
    </recommendedName>
    <alternativeName>
        <fullName evidence="10">Pdx2</fullName>
    </alternativeName>
    <alternativeName>
        <fullName evidence="10">Pyridoxal 5'-phosphate synthase glutaminase subunit</fullName>
        <ecNumber evidence="10">3.5.1.2</ecNumber>
    </alternativeName>
</protein>
<dbReference type="GO" id="GO:0042823">
    <property type="term" value="P:pyridoxal phosphate biosynthetic process"/>
    <property type="evidence" value="ECO:0007669"/>
    <property type="project" value="UniProtKB-UniRule"/>
</dbReference>
<evidence type="ECO:0000256" key="6">
    <source>
        <dbReference type="ARBA" id="ARBA00047992"/>
    </source>
</evidence>
<sequence>MKKTIGVLSVQGAFEEHIKILKQLDVNCIELRKKTDLTKHSIDGLVLPGGESTVMGKLLRELDLFDPIKHLIEQDIPVLGTCAGLILLAGKIADDETLYFAAMDIVARRNAYGRQLGSFQTDEEFNALGKIPMVFIRAPYIESVGEKVDILARVDNHIVAAKQANMIVTSFHPELTADLTVHQYFLNLI</sequence>
<evidence type="ECO:0000256" key="12">
    <source>
        <dbReference type="PIRSR" id="PIRSR005639-2"/>
    </source>
</evidence>
<dbReference type="GO" id="GO:1903600">
    <property type="term" value="C:glutaminase complex"/>
    <property type="evidence" value="ECO:0007669"/>
    <property type="project" value="TreeGrafter"/>
</dbReference>
<comment type="similarity">
    <text evidence="1 10">Belongs to the glutaminase PdxT/SNO family.</text>
</comment>
<dbReference type="EC" id="4.3.3.6" evidence="10"/>
<comment type="catalytic activity">
    <reaction evidence="6 10">
        <text>aldehydo-D-ribose 5-phosphate + D-glyceraldehyde 3-phosphate + L-glutamine = pyridoxal 5'-phosphate + L-glutamate + phosphate + 3 H2O + H(+)</text>
        <dbReference type="Rhea" id="RHEA:31507"/>
        <dbReference type="ChEBI" id="CHEBI:15377"/>
        <dbReference type="ChEBI" id="CHEBI:15378"/>
        <dbReference type="ChEBI" id="CHEBI:29985"/>
        <dbReference type="ChEBI" id="CHEBI:43474"/>
        <dbReference type="ChEBI" id="CHEBI:58273"/>
        <dbReference type="ChEBI" id="CHEBI:58359"/>
        <dbReference type="ChEBI" id="CHEBI:59776"/>
        <dbReference type="ChEBI" id="CHEBI:597326"/>
        <dbReference type="EC" id="4.3.3.6"/>
    </reaction>
</comment>
<evidence type="ECO:0000256" key="11">
    <source>
        <dbReference type="PIRSR" id="PIRSR005639-1"/>
    </source>
</evidence>
<dbReference type="Pfam" id="PF01174">
    <property type="entry name" value="SNO"/>
    <property type="match status" value="1"/>
</dbReference>
<dbReference type="GO" id="GO:0008614">
    <property type="term" value="P:pyridoxine metabolic process"/>
    <property type="evidence" value="ECO:0007669"/>
    <property type="project" value="TreeGrafter"/>
</dbReference>
<dbReference type="Gene3D" id="3.40.50.880">
    <property type="match status" value="1"/>
</dbReference>
<dbReference type="InterPro" id="IPR021196">
    <property type="entry name" value="PdxT/SNO_CS"/>
</dbReference>
<feature type="binding site" evidence="10 12">
    <location>
        <position position="109"/>
    </location>
    <ligand>
        <name>L-glutamine</name>
        <dbReference type="ChEBI" id="CHEBI:58359"/>
    </ligand>
</feature>
<comment type="pathway">
    <text evidence="10">Cofactor biosynthesis; pyridoxal 5'-phosphate biosynthesis.</text>
</comment>